<evidence type="ECO:0000256" key="3">
    <source>
        <dbReference type="ARBA" id="ARBA00022691"/>
    </source>
</evidence>
<name>A0A9D1LCR6_9FIRM</name>
<dbReference type="Pfam" id="PF17827">
    <property type="entry name" value="PrmC_N"/>
    <property type="match status" value="1"/>
</dbReference>
<dbReference type="InterPro" id="IPR019874">
    <property type="entry name" value="RF_methyltr_PrmC"/>
</dbReference>
<dbReference type="Proteomes" id="UP000824072">
    <property type="component" value="Unassembled WGS sequence"/>
</dbReference>
<keyword evidence="1 5" id="KW-0489">Methyltransferase</keyword>
<protein>
    <recommendedName>
        <fullName evidence="5">Release factor glutamine methyltransferase</fullName>
        <shortName evidence="5">RF MTase</shortName>
        <ecNumber evidence="5">2.1.1.297</ecNumber>
    </recommendedName>
    <alternativeName>
        <fullName evidence="5">N5-glutamine methyltransferase PrmC</fullName>
    </alternativeName>
    <alternativeName>
        <fullName evidence="5">Protein-(glutamine-N5) MTase PrmC</fullName>
    </alternativeName>
    <alternativeName>
        <fullName evidence="5">Protein-glutamine N-methyltransferase PrmC</fullName>
    </alternativeName>
</protein>
<evidence type="ECO:0000256" key="4">
    <source>
        <dbReference type="ARBA" id="ARBA00048391"/>
    </source>
</evidence>
<dbReference type="NCBIfam" id="TIGR03534">
    <property type="entry name" value="RF_mod_PrmC"/>
    <property type="match status" value="1"/>
</dbReference>
<dbReference type="InterPro" id="IPR002052">
    <property type="entry name" value="DNA_methylase_N6_adenine_CS"/>
</dbReference>
<keyword evidence="3 5" id="KW-0949">S-adenosyl-L-methionine</keyword>
<reference evidence="8" key="1">
    <citation type="submission" date="2020-10" db="EMBL/GenBank/DDBJ databases">
        <authorList>
            <person name="Gilroy R."/>
        </authorList>
    </citation>
    <scope>NUCLEOTIDE SEQUENCE</scope>
    <source>
        <strain evidence="8">ChiHcec3-11533</strain>
    </source>
</reference>
<comment type="caution">
    <text evidence="8">The sequence shown here is derived from an EMBL/GenBank/DDBJ whole genome shotgun (WGS) entry which is preliminary data.</text>
</comment>
<dbReference type="InterPro" id="IPR004556">
    <property type="entry name" value="HemK-like"/>
</dbReference>
<dbReference type="PANTHER" id="PTHR18895">
    <property type="entry name" value="HEMK METHYLTRANSFERASE"/>
    <property type="match status" value="1"/>
</dbReference>
<feature type="domain" description="Methyltransferase small" evidence="6">
    <location>
        <begin position="101"/>
        <end position="186"/>
    </location>
</feature>
<dbReference type="GO" id="GO:0003676">
    <property type="term" value="F:nucleic acid binding"/>
    <property type="evidence" value="ECO:0007669"/>
    <property type="project" value="InterPro"/>
</dbReference>
<feature type="binding site" evidence="5">
    <location>
        <begin position="183"/>
        <end position="186"/>
    </location>
    <ligand>
        <name>substrate</name>
    </ligand>
</feature>
<dbReference type="Gene3D" id="1.10.8.10">
    <property type="entry name" value="DNA helicase RuvA subunit, C-terminal domain"/>
    <property type="match status" value="1"/>
</dbReference>
<comment type="catalytic activity">
    <reaction evidence="4 5">
        <text>L-glutaminyl-[peptide chain release factor] + S-adenosyl-L-methionine = N(5)-methyl-L-glutaminyl-[peptide chain release factor] + S-adenosyl-L-homocysteine + H(+)</text>
        <dbReference type="Rhea" id="RHEA:42896"/>
        <dbReference type="Rhea" id="RHEA-COMP:10271"/>
        <dbReference type="Rhea" id="RHEA-COMP:10272"/>
        <dbReference type="ChEBI" id="CHEBI:15378"/>
        <dbReference type="ChEBI" id="CHEBI:30011"/>
        <dbReference type="ChEBI" id="CHEBI:57856"/>
        <dbReference type="ChEBI" id="CHEBI:59789"/>
        <dbReference type="ChEBI" id="CHEBI:61891"/>
        <dbReference type="EC" id="2.1.1.297"/>
    </reaction>
</comment>
<proteinExistence type="inferred from homology"/>
<dbReference type="PANTHER" id="PTHR18895:SF74">
    <property type="entry name" value="MTRF1L RELEASE FACTOR GLUTAMINE METHYLTRANSFERASE"/>
    <property type="match status" value="1"/>
</dbReference>
<feature type="binding site" evidence="5">
    <location>
        <position position="183"/>
    </location>
    <ligand>
        <name>S-adenosyl-L-methionine</name>
        <dbReference type="ChEBI" id="CHEBI:59789"/>
    </ligand>
</feature>
<gene>
    <name evidence="5 8" type="primary">prmC</name>
    <name evidence="8" type="ORF">IAB02_10225</name>
</gene>
<dbReference type="GO" id="GO:0032259">
    <property type="term" value="P:methylation"/>
    <property type="evidence" value="ECO:0007669"/>
    <property type="project" value="UniProtKB-KW"/>
</dbReference>
<feature type="binding site" evidence="5">
    <location>
        <position position="141"/>
    </location>
    <ligand>
        <name>S-adenosyl-L-methionine</name>
        <dbReference type="ChEBI" id="CHEBI:59789"/>
    </ligand>
</feature>
<dbReference type="HAMAP" id="MF_02126">
    <property type="entry name" value="RF_methyltr_PrmC"/>
    <property type="match status" value="1"/>
</dbReference>
<dbReference type="SUPFAM" id="SSF53335">
    <property type="entry name" value="S-adenosyl-L-methionine-dependent methyltransferases"/>
    <property type="match status" value="1"/>
</dbReference>
<comment type="similarity">
    <text evidence="5">Belongs to the protein N5-glutamine methyltransferase family. PrmC subfamily.</text>
</comment>
<dbReference type="Pfam" id="PF05175">
    <property type="entry name" value="MTS"/>
    <property type="match status" value="1"/>
</dbReference>
<evidence type="ECO:0000256" key="5">
    <source>
        <dbReference type="HAMAP-Rule" id="MF_02126"/>
    </source>
</evidence>
<evidence type="ECO:0000259" key="7">
    <source>
        <dbReference type="Pfam" id="PF17827"/>
    </source>
</evidence>
<dbReference type="CDD" id="cd02440">
    <property type="entry name" value="AdoMet_MTases"/>
    <property type="match status" value="1"/>
</dbReference>
<comment type="caution">
    <text evidence="5">Lacks conserved residue(s) required for the propagation of feature annotation.</text>
</comment>
<evidence type="ECO:0000313" key="9">
    <source>
        <dbReference type="Proteomes" id="UP000824072"/>
    </source>
</evidence>
<dbReference type="Gene3D" id="3.40.50.150">
    <property type="entry name" value="Vaccinia Virus protein VP39"/>
    <property type="match status" value="1"/>
</dbReference>
<dbReference type="InterPro" id="IPR050320">
    <property type="entry name" value="N5-glutamine_MTase"/>
</dbReference>
<dbReference type="InterPro" id="IPR029063">
    <property type="entry name" value="SAM-dependent_MTases_sf"/>
</dbReference>
<dbReference type="EC" id="2.1.1.297" evidence="5"/>
<comment type="function">
    <text evidence="5">Methylates the class 1 translation termination release factors RF1/PrfA and RF2/PrfB on the glutamine residue of the universally conserved GGQ motif.</text>
</comment>
<dbReference type="InterPro" id="IPR040758">
    <property type="entry name" value="PrmC_N"/>
</dbReference>
<dbReference type="EMBL" id="DVMU01000216">
    <property type="protein sequence ID" value="HIU34929.1"/>
    <property type="molecule type" value="Genomic_DNA"/>
</dbReference>
<dbReference type="AlphaFoldDB" id="A0A9D1LCR6"/>
<evidence type="ECO:0000313" key="8">
    <source>
        <dbReference type="EMBL" id="HIU34929.1"/>
    </source>
</evidence>
<dbReference type="PROSITE" id="PS00092">
    <property type="entry name" value="N6_MTASE"/>
    <property type="match status" value="1"/>
</dbReference>
<reference evidence="8" key="2">
    <citation type="journal article" date="2021" name="PeerJ">
        <title>Extensive microbial diversity within the chicken gut microbiome revealed by metagenomics and culture.</title>
        <authorList>
            <person name="Gilroy R."/>
            <person name="Ravi A."/>
            <person name="Getino M."/>
            <person name="Pursley I."/>
            <person name="Horton D.L."/>
            <person name="Alikhan N.F."/>
            <person name="Baker D."/>
            <person name="Gharbi K."/>
            <person name="Hall N."/>
            <person name="Watson M."/>
            <person name="Adriaenssens E.M."/>
            <person name="Foster-Nyarko E."/>
            <person name="Jarju S."/>
            <person name="Secka A."/>
            <person name="Antonio M."/>
            <person name="Oren A."/>
            <person name="Chaudhuri R.R."/>
            <person name="La Ragione R."/>
            <person name="Hildebrand F."/>
            <person name="Pallen M.J."/>
        </authorList>
    </citation>
    <scope>NUCLEOTIDE SEQUENCE</scope>
    <source>
        <strain evidence="8">ChiHcec3-11533</strain>
    </source>
</reference>
<evidence type="ECO:0000259" key="6">
    <source>
        <dbReference type="Pfam" id="PF05175"/>
    </source>
</evidence>
<feature type="domain" description="Release factor glutamine methyltransferase N-terminal" evidence="7">
    <location>
        <begin position="9"/>
        <end position="73"/>
    </location>
</feature>
<sequence>MTVGQWKWSAIKRLCDAENPDAKVDVRILLEEILGLKSLNLSANRAVSETEISQLEAALSRRIAGEPLQYILGKAWWMGLCLRVDERVLIPRQDTETLAELALQFLRPIPSPRVLDLCTGSGAIGLCIAHDRSDARVTLADISSEALEVARENARLLGAQVETAQGDLFAPLAGREFDLIACNPPYIPTGEIGGLQAEVQKEPRLALDGGADGLDFYRRIAEEAPRYLAGGGYLLLEVGIGQAEAVVALVGGEAVRDLNGVERVVWTRRKCANAGEF</sequence>
<evidence type="ECO:0000256" key="1">
    <source>
        <dbReference type="ARBA" id="ARBA00022603"/>
    </source>
</evidence>
<keyword evidence="2 5" id="KW-0808">Transferase</keyword>
<accession>A0A9D1LCR6</accession>
<dbReference type="GO" id="GO:0102559">
    <property type="term" value="F:peptide chain release factor N(5)-glutamine methyltransferase activity"/>
    <property type="evidence" value="ECO:0007669"/>
    <property type="project" value="UniProtKB-EC"/>
</dbReference>
<organism evidence="8 9">
    <name type="scientific">Candidatus Pullichristensenella excrementigallinarum</name>
    <dbReference type="NCBI Taxonomy" id="2840907"/>
    <lineage>
        <taxon>Bacteria</taxon>
        <taxon>Bacillati</taxon>
        <taxon>Bacillota</taxon>
        <taxon>Clostridia</taxon>
        <taxon>Candidatus Pullichristensenella</taxon>
    </lineage>
</organism>
<evidence type="ECO:0000256" key="2">
    <source>
        <dbReference type="ARBA" id="ARBA00022679"/>
    </source>
</evidence>
<dbReference type="NCBIfam" id="TIGR00536">
    <property type="entry name" value="hemK_fam"/>
    <property type="match status" value="1"/>
</dbReference>
<dbReference type="InterPro" id="IPR007848">
    <property type="entry name" value="Small_mtfrase_dom"/>
</dbReference>